<accession>A0A835LWT8</accession>
<dbReference type="Proteomes" id="UP000631114">
    <property type="component" value="Unassembled WGS sequence"/>
</dbReference>
<evidence type="ECO:0008006" key="3">
    <source>
        <dbReference type="Google" id="ProtNLM"/>
    </source>
</evidence>
<proteinExistence type="predicted"/>
<dbReference type="OrthoDB" id="605328at2759"/>
<evidence type="ECO:0000313" key="2">
    <source>
        <dbReference type="Proteomes" id="UP000631114"/>
    </source>
</evidence>
<name>A0A835LWT8_9MAGN</name>
<dbReference type="AlphaFoldDB" id="A0A835LWT8"/>
<sequence length="104" mass="11907">MMVLADSDLADPWVLKHTICLQFFDKLQLRSNLYNPSWFDIFDFHPTSDLVFVGNLAGIFSYDPGTKTLKTICILSEDESLFCNQYFVYPFLLNLSPLDALSVT</sequence>
<protein>
    <recommendedName>
        <fullName evidence="3">F-box protein</fullName>
    </recommendedName>
</protein>
<evidence type="ECO:0000313" key="1">
    <source>
        <dbReference type="EMBL" id="KAF9606114.1"/>
    </source>
</evidence>
<dbReference type="EMBL" id="JADFTS010000005">
    <property type="protein sequence ID" value="KAF9606114.1"/>
    <property type="molecule type" value="Genomic_DNA"/>
</dbReference>
<reference evidence="1 2" key="1">
    <citation type="submission" date="2020-10" db="EMBL/GenBank/DDBJ databases">
        <title>The Coptis chinensis genome and diversification of protoberbering-type alkaloids.</title>
        <authorList>
            <person name="Wang B."/>
            <person name="Shu S."/>
            <person name="Song C."/>
            <person name="Liu Y."/>
        </authorList>
    </citation>
    <scope>NUCLEOTIDE SEQUENCE [LARGE SCALE GENOMIC DNA]</scope>
    <source>
        <strain evidence="1">HL-2020</strain>
        <tissue evidence="1">Leaf</tissue>
    </source>
</reference>
<gene>
    <name evidence="1" type="ORF">IFM89_023137</name>
</gene>
<comment type="caution">
    <text evidence="1">The sequence shown here is derived from an EMBL/GenBank/DDBJ whole genome shotgun (WGS) entry which is preliminary data.</text>
</comment>
<keyword evidence="2" id="KW-1185">Reference proteome</keyword>
<organism evidence="1 2">
    <name type="scientific">Coptis chinensis</name>
    <dbReference type="NCBI Taxonomy" id="261450"/>
    <lineage>
        <taxon>Eukaryota</taxon>
        <taxon>Viridiplantae</taxon>
        <taxon>Streptophyta</taxon>
        <taxon>Embryophyta</taxon>
        <taxon>Tracheophyta</taxon>
        <taxon>Spermatophyta</taxon>
        <taxon>Magnoliopsida</taxon>
        <taxon>Ranunculales</taxon>
        <taxon>Ranunculaceae</taxon>
        <taxon>Coptidoideae</taxon>
        <taxon>Coptis</taxon>
    </lineage>
</organism>